<reference evidence="2" key="1">
    <citation type="journal article" date="2019" name="Int. J. Syst. Evol. Microbiol.">
        <title>The Global Catalogue of Microorganisms (GCM) 10K type strain sequencing project: providing services to taxonomists for standard genome sequencing and annotation.</title>
        <authorList>
            <consortium name="The Broad Institute Genomics Platform"/>
            <consortium name="The Broad Institute Genome Sequencing Center for Infectious Disease"/>
            <person name="Wu L."/>
            <person name="Ma J."/>
        </authorList>
    </citation>
    <scope>NUCLEOTIDE SEQUENCE [LARGE SCALE GENOMIC DNA]</scope>
    <source>
        <strain evidence="2">CGMCC 4.7132</strain>
    </source>
</reference>
<sequence length="334" mass="35320">MPGISEGPYFEELAAGQVFGDAPGVTLTEGLAAAHQAIVGDRLRLPLDAHLAREVTGAGTPAHPALVWDVAIGQSTLVTHHVKANLFYRGLVLRRMPLIGDTLRTSTEVVALRQNRPRPGRRPTGLAALRITTADQDGRPVLDFWRCAMIPLRDPDTRTGHDADLGRVGEEAGDAGLLAAAGRLLAGWRPGRFRELAGGRHFADVAEGERWEVGGGDVVSCAPELARLTGNVAQVHHDARAAGGARLVYGGHTIGLALSQAARALPNLVTVVAWHGCDHLGPVHEGDTLSSEISVERRQELPGGGGLVHLRSLVTKPGAEPSGVLDWRFVAVMA</sequence>
<dbReference type="RefSeq" id="WP_380838288.1">
    <property type="nucleotide sequence ID" value="NZ_JBHSFP010000003.1"/>
</dbReference>
<dbReference type="Gene3D" id="3.10.129.10">
    <property type="entry name" value="Hotdog Thioesterase"/>
    <property type="match status" value="2"/>
</dbReference>
<gene>
    <name evidence="1" type="ORF">ACFO60_06705</name>
</gene>
<accession>A0ABV9CC75</accession>
<keyword evidence="2" id="KW-1185">Reference proteome</keyword>
<comment type="caution">
    <text evidence="1">The sequence shown here is derived from an EMBL/GenBank/DDBJ whole genome shotgun (WGS) entry which is preliminary data.</text>
</comment>
<evidence type="ECO:0000313" key="1">
    <source>
        <dbReference type="EMBL" id="MFC4530446.1"/>
    </source>
</evidence>
<dbReference type="PANTHER" id="PTHR43664">
    <property type="entry name" value="MONOAMINE OXIDASE-RELATED"/>
    <property type="match status" value="1"/>
</dbReference>
<organism evidence="1 2">
    <name type="scientific">Sphaerisporangium dianthi</name>
    <dbReference type="NCBI Taxonomy" id="1436120"/>
    <lineage>
        <taxon>Bacteria</taxon>
        <taxon>Bacillati</taxon>
        <taxon>Actinomycetota</taxon>
        <taxon>Actinomycetes</taxon>
        <taxon>Streptosporangiales</taxon>
        <taxon>Streptosporangiaceae</taxon>
        <taxon>Sphaerisporangium</taxon>
    </lineage>
</organism>
<dbReference type="CDD" id="cd03451">
    <property type="entry name" value="FkbR2"/>
    <property type="match status" value="1"/>
</dbReference>
<dbReference type="InterPro" id="IPR052342">
    <property type="entry name" value="MCH/BMMD"/>
</dbReference>
<dbReference type="SUPFAM" id="SSF54637">
    <property type="entry name" value="Thioesterase/thiol ester dehydrase-isomerase"/>
    <property type="match status" value="2"/>
</dbReference>
<dbReference type="Proteomes" id="UP001596004">
    <property type="component" value="Unassembled WGS sequence"/>
</dbReference>
<dbReference type="PANTHER" id="PTHR43664:SF1">
    <property type="entry name" value="BETA-METHYLMALYL-COA DEHYDRATASE"/>
    <property type="match status" value="1"/>
</dbReference>
<evidence type="ECO:0000313" key="2">
    <source>
        <dbReference type="Proteomes" id="UP001596004"/>
    </source>
</evidence>
<name>A0ABV9CC75_9ACTN</name>
<protein>
    <submittedName>
        <fullName evidence="1">MaoC family dehydratase</fullName>
    </submittedName>
</protein>
<proteinExistence type="predicted"/>
<dbReference type="InterPro" id="IPR029069">
    <property type="entry name" value="HotDog_dom_sf"/>
</dbReference>
<dbReference type="EMBL" id="JBHSFP010000003">
    <property type="protein sequence ID" value="MFC4530446.1"/>
    <property type="molecule type" value="Genomic_DNA"/>
</dbReference>